<evidence type="ECO:0000313" key="2">
    <source>
        <dbReference type="Proteomes" id="UP000257143"/>
    </source>
</evidence>
<proteinExistence type="predicted"/>
<dbReference type="AlphaFoldDB" id="A0A3D8PSS4"/>
<sequence length="256" mass="30258">MAITNLNQFVQDYFIAHDCPILENTDGVMTIQLTEEMDLALMNRPFYWHYINKMGVTGRPFQLTLITNPEKREEKGDWIHFGSPRLQQIINHLEEKERYTKLFQTIDTKINTPLYPWLVTNIKISYHGKQKKDEVLSIGLQLVNGKMRLNMMEYLETIPLQSSIADYCFTISPMIRLKSGFLRMESLVLNYLDDQPKEWAEESLITLKEELTTLHHFYEGMEELEQMEKEIDEINERYEPNITIHVINGGIFYLIE</sequence>
<keyword evidence="2" id="KW-1185">Reference proteome</keyword>
<gene>
    <name evidence="1" type="ORF">CWR48_09050</name>
</gene>
<protein>
    <recommendedName>
        <fullName evidence="3">YqhG family protein</fullName>
    </recommendedName>
</protein>
<evidence type="ECO:0008006" key="3">
    <source>
        <dbReference type="Google" id="ProtNLM"/>
    </source>
</evidence>
<accession>A0A3D8PSS4</accession>
<dbReference type="EMBL" id="PIOC01000014">
    <property type="protein sequence ID" value="RDW19186.1"/>
    <property type="molecule type" value="Genomic_DNA"/>
</dbReference>
<dbReference type="InterPro" id="IPR024562">
    <property type="entry name" value="YqhG"/>
</dbReference>
<evidence type="ECO:0000313" key="1">
    <source>
        <dbReference type="EMBL" id="RDW19186.1"/>
    </source>
</evidence>
<organism evidence="1 2">
    <name type="scientific">Oceanobacillus arenosus</name>
    <dbReference type="NCBI Taxonomy" id="1229153"/>
    <lineage>
        <taxon>Bacteria</taxon>
        <taxon>Bacillati</taxon>
        <taxon>Bacillota</taxon>
        <taxon>Bacilli</taxon>
        <taxon>Bacillales</taxon>
        <taxon>Bacillaceae</taxon>
        <taxon>Oceanobacillus</taxon>
    </lineage>
</organism>
<dbReference type="Proteomes" id="UP000257143">
    <property type="component" value="Unassembled WGS sequence"/>
</dbReference>
<comment type="caution">
    <text evidence="1">The sequence shown here is derived from an EMBL/GenBank/DDBJ whole genome shotgun (WGS) entry which is preliminary data.</text>
</comment>
<reference evidence="2" key="1">
    <citation type="submission" date="2017-11" db="EMBL/GenBank/DDBJ databases">
        <authorList>
            <person name="Zhu W."/>
        </authorList>
    </citation>
    <scope>NUCLEOTIDE SEQUENCE [LARGE SCALE GENOMIC DNA]</scope>
    <source>
        <strain evidence="2">CAU 1183</strain>
    </source>
</reference>
<dbReference type="RefSeq" id="WP_115772921.1">
    <property type="nucleotide sequence ID" value="NZ_PIOC01000014.1"/>
</dbReference>
<dbReference type="OrthoDB" id="2433584at2"/>
<dbReference type="Pfam" id="PF11079">
    <property type="entry name" value="YqhG"/>
    <property type="match status" value="1"/>
</dbReference>
<name>A0A3D8PSS4_9BACI</name>